<keyword evidence="4 7" id="KW-0732">Signal</keyword>
<keyword evidence="9" id="KW-0969">Cilium</keyword>
<dbReference type="InterPro" id="IPR041231">
    <property type="entry name" value="FlgA_N"/>
</dbReference>
<dbReference type="CDD" id="cd11614">
    <property type="entry name" value="SAF_CpaB_FlgA_like"/>
    <property type="match status" value="1"/>
</dbReference>
<dbReference type="Gene3D" id="2.30.30.760">
    <property type="match status" value="1"/>
</dbReference>
<sequence>MSIARIKLIDHVRRALCGLTVMLLFTTVSAASSSETEPLDRILETARTFLTDALGTDEHTETRIEIGRLDNRLRLNRCAHPPTAQLAPGARAETSTTVNVRCSEPAPWSIFVPVRVERYADIVVAARAISRQQVIQPGDVRLERQKTSQLATGYIDDLTAVIGLQARRKLTPGQVVSSSHLAPRQLIKRGQQVTLFSGRPGLSVRMTGEALEDGAAGQRIRVRNRSSRRIVEGYVEPSGAVRVTF</sequence>
<proteinExistence type="inferred from homology"/>
<name>A0A4R3MYA4_9GAMM</name>
<evidence type="ECO:0000256" key="3">
    <source>
        <dbReference type="ARBA" id="ARBA00014754"/>
    </source>
</evidence>
<dbReference type="Pfam" id="PF17656">
    <property type="entry name" value="ChapFlgA_N"/>
    <property type="match status" value="1"/>
</dbReference>
<evidence type="ECO:0000256" key="5">
    <source>
        <dbReference type="ARBA" id="ARBA00022764"/>
    </source>
</evidence>
<dbReference type="PANTHER" id="PTHR36307">
    <property type="entry name" value="FLAGELLA BASAL BODY P-RING FORMATION PROTEIN FLGA"/>
    <property type="match status" value="1"/>
</dbReference>
<comment type="similarity">
    <text evidence="2 7">Belongs to the FlgA family.</text>
</comment>
<evidence type="ECO:0000256" key="7">
    <source>
        <dbReference type="RuleBase" id="RU362063"/>
    </source>
</evidence>
<dbReference type="InterPro" id="IPR013974">
    <property type="entry name" value="SAF"/>
</dbReference>
<evidence type="ECO:0000259" key="8">
    <source>
        <dbReference type="SMART" id="SM00858"/>
    </source>
</evidence>
<evidence type="ECO:0000313" key="9">
    <source>
        <dbReference type="EMBL" id="TCT20601.1"/>
    </source>
</evidence>
<gene>
    <name evidence="9" type="ORF">EDC35_10539</name>
</gene>
<evidence type="ECO:0000256" key="1">
    <source>
        <dbReference type="ARBA" id="ARBA00004418"/>
    </source>
</evidence>
<keyword evidence="5 7" id="KW-0574">Periplasm</keyword>
<dbReference type="NCBIfam" id="TIGR03170">
    <property type="entry name" value="flgA_cterm"/>
    <property type="match status" value="1"/>
</dbReference>
<dbReference type="InterPro" id="IPR017585">
    <property type="entry name" value="SAF_FlgA"/>
</dbReference>
<evidence type="ECO:0000256" key="6">
    <source>
        <dbReference type="ARBA" id="ARBA00025643"/>
    </source>
</evidence>
<dbReference type="EMBL" id="SMAO01000005">
    <property type="protein sequence ID" value="TCT20601.1"/>
    <property type="molecule type" value="Genomic_DNA"/>
</dbReference>
<keyword evidence="10" id="KW-1185">Reference proteome</keyword>
<dbReference type="InterPro" id="IPR039246">
    <property type="entry name" value="Flagellar_FlgA"/>
</dbReference>
<dbReference type="Pfam" id="PF13144">
    <property type="entry name" value="ChapFlgA"/>
    <property type="match status" value="1"/>
</dbReference>
<comment type="caution">
    <text evidence="9">The sequence shown here is derived from an EMBL/GenBank/DDBJ whole genome shotgun (WGS) entry which is preliminary data.</text>
</comment>
<keyword evidence="7" id="KW-1005">Bacterial flagellum biogenesis</keyword>
<comment type="function">
    <text evidence="6 7">Involved in the assembly process of the P-ring formation. It may associate with FlgF on the rod constituting a structure essential for the P-ring assembly or may act as a modulator protein for the P-ring assembly.</text>
</comment>
<reference evidence="9 10" key="1">
    <citation type="submission" date="2019-03" db="EMBL/GenBank/DDBJ databases">
        <title>Genomic Encyclopedia of Type Strains, Phase IV (KMG-IV): sequencing the most valuable type-strain genomes for metagenomic binning, comparative biology and taxonomic classification.</title>
        <authorList>
            <person name="Goeker M."/>
        </authorList>
    </citation>
    <scope>NUCLEOTIDE SEQUENCE [LARGE SCALE GENOMIC DNA]</scope>
    <source>
        <strain evidence="9 10">DSM 13587</strain>
    </source>
</reference>
<evidence type="ECO:0000256" key="2">
    <source>
        <dbReference type="ARBA" id="ARBA00010474"/>
    </source>
</evidence>
<dbReference type="Proteomes" id="UP000295717">
    <property type="component" value="Unassembled WGS sequence"/>
</dbReference>
<dbReference type="RefSeq" id="WP_132977226.1">
    <property type="nucleotide sequence ID" value="NZ_SMAO01000005.1"/>
</dbReference>
<feature type="domain" description="SAF" evidence="8">
    <location>
        <begin position="120"/>
        <end position="182"/>
    </location>
</feature>
<dbReference type="OrthoDB" id="1669037at2"/>
<dbReference type="PANTHER" id="PTHR36307:SF1">
    <property type="entry name" value="FLAGELLA BASAL BODY P-RING FORMATION PROTEIN FLGA"/>
    <property type="match status" value="1"/>
</dbReference>
<feature type="signal peptide" evidence="7">
    <location>
        <begin position="1"/>
        <end position="30"/>
    </location>
</feature>
<comment type="subcellular location">
    <subcellularLocation>
        <location evidence="1 7">Periplasm</location>
    </subcellularLocation>
</comment>
<dbReference type="Gene3D" id="3.90.1210.10">
    <property type="entry name" value="Antifreeze-like/N-acetylneuraminic acid synthase C-terminal domain"/>
    <property type="match status" value="1"/>
</dbReference>
<dbReference type="GO" id="GO:0044780">
    <property type="term" value="P:bacterial-type flagellum assembly"/>
    <property type="evidence" value="ECO:0007669"/>
    <property type="project" value="InterPro"/>
</dbReference>
<keyword evidence="9" id="KW-0282">Flagellum</keyword>
<evidence type="ECO:0000256" key="4">
    <source>
        <dbReference type="ARBA" id="ARBA00022729"/>
    </source>
</evidence>
<keyword evidence="9" id="KW-0966">Cell projection</keyword>
<protein>
    <recommendedName>
        <fullName evidence="3 7">Flagella basal body P-ring formation protein FlgA</fullName>
    </recommendedName>
</protein>
<dbReference type="AlphaFoldDB" id="A0A4R3MYA4"/>
<dbReference type="GO" id="GO:0042597">
    <property type="term" value="C:periplasmic space"/>
    <property type="evidence" value="ECO:0007669"/>
    <property type="project" value="UniProtKB-SubCell"/>
</dbReference>
<feature type="chain" id="PRO_5021037219" description="Flagella basal body P-ring formation protein FlgA" evidence="7">
    <location>
        <begin position="31"/>
        <end position="245"/>
    </location>
</feature>
<organism evidence="9 10">
    <name type="scientific">Thiobaca trueperi</name>
    <dbReference type="NCBI Taxonomy" id="127458"/>
    <lineage>
        <taxon>Bacteria</taxon>
        <taxon>Pseudomonadati</taxon>
        <taxon>Pseudomonadota</taxon>
        <taxon>Gammaproteobacteria</taxon>
        <taxon>Chromatiales</taxon>
        <taxon>Chromatiaceae</taxon>
        <taxon>Thiobaca</taxon>
    </lineage>
</organism>
<accession>A0A4R3MYA4</accession>
<dbReference type="SMART" id="SM00858">
    <property type="entry name" value="SAF"/>
    <property type="match status" value="1"/>
</dbReference>
<evidence type="ECO:0000313" key="10">
    <source>
        <dbReference type="Proteomes" id="UP000295717"/>
    </source>
</evidence>